<gene>
    <name evidence="3" type="ORF">AVDCRST_MAG30-1876</name>
</gene>
<feature type="transmembrane region" description="Helical" evidence="1">
    <location>
        <begin position="217"/>
        <end position="236"/>
    </location>
</feature>
<evidence type="ECO:0000256" key="1">
    <source>
        <dbReference type="SAM" id="Phobius"/>
    </source>
</evidence>
<feature type="transmembrane region" description="Helical" evidence="1">
    <location>
        <begin position="248"/>
        <end position="268"/>
    </location>
</feature>
<dbReference type="Pfam" id="PF09925">
    <property type="entry name" value="DUF2157"/>
    <property type="match status" value="1"/>
</dbReference>
<feature type="transmembrane region" description="Helical" evidence="1">
    <location>
        <begin position="275"/>
        <end position="294"/>
    </location>
</feature>
<dbReference type="AlphaFoldDB" id="A0A6J4SJ31"/>
<sequence length="393" mass="39497">MATDRIPARRLEWLEAELARWEEQGLLAPGGRERIAGGYVAGTRLRIVGLLLGLGAALLGAGLIWLVAANVEIDEVGPVARFTAVALLWLALVALGEATARTERFDIVAGPARALAVLAYGGAIFQAAQSLQVPAYEPLLVAAWALGGLLYAYATGSAAALVPAIVAGACWYAFALADRAEDVSAFVAGLAIPVPICLAAAAMHSRRATAMPGFARPWRALAALAGLVALFTVTLSDAVDGGLTVTSPLGLGMAAAVAAAITGVALGAPERRDEILAGTAAAGLALVLLAVVPADPAGGTPTGAQSAYTIAAALVFLAWAIAVAVAGAARDAPGLTNLAFAALLVFVAVQSFGLIAEIFSGAALLLAVGALLVGLGLALDRGRRRLLGEGHAT</sequence>
<feature type="transmembrane region" description="Helical" evidence="1">
    <location>
        <begin position="79"/>
        <end position="100"/>
    </location>
</feature>
<feature type="transmembrane region" description="Helical" evidence="1">
    <location>
        <begin position="47"/>
        <end position="67"/>
    </location>
</feature>
<accession>A0A6J4SJ31</accession>
<keyword evidence="1" id="KW-1133">Transmembrane helix</keyword>
<feature type="transmembrane region" description="Helical" evidence="1">
    <location>
        <begin position="335"/>
        <end position="352"/>
    </location>
</feature>
<organism evidence="3">
    <name type="scientific">uncultured Solirubrobacteraceae bacterium</name>
    <dbReference type="NCBI Taxonomy" id="1162706"/>
    <lineage>
        <taxon>Bacteria</taxon>
        <taxon>Bacillati</taxon>
        <taxon>Actinomycetota</taxon>
        <taxon>Thermoleophilia</taxon>
        <taxon>Solirubrobacterales</taxon>
        <taxon>Solirubrobacteraceae</taxon>
        <taxon>environmental samples</taxon>
    </lineage>
</organism>
<evidence type="ECO:0000313" key="3">
    <source>
        <dbReference type="EMBL" id="CAA9500393.1"/>
    </source>
</evidence>
<proteinExistence type="predicted"/>
<name>A0A6J4SJ31_9ACTN</name>
<feature type="transmembrane region" description="Helical" evidence="1">
    <location>
        <begin position="183"/>
        <end position="205"/>
    </location>
</feature>
<reference evidence="3" key="1">
    <citation type="submission" date="2020-02" db="EMBL/GenBank/DDBJ databases">
        <authorList>
            <person name="Meier V. D."/>
        </authorList>
    </citation>
    <scope>NUCLEOTIDE SEQUENCE</scope>
    <source>
        <strain evidence="3">AVDCRST_MAG30</strain>
    </source>
</reference>
<keyword evidence="1" id="KW-0812">Transmembrane</keyword>
<feature type="transmembrane region" description="Helical" evidence="1">
    <location>
        <begin position="306"/>
        <end position="328"/>
    </location>
</feature>
<evidence type="ECO:0000259" key="2">
    <source>
        <dbReference type="Pfam" id="PF09925"/>
    </source>
</evidence>
<feature type="transmembrane region" description="Helical" evidence="1">
    <location>
        <begin position="358"/>
        <end position="379"/>
    </location>
</feature>
<keyword evidence="1" id="KW-0472">Membrane</keyword>
<protein>
    <recommendedName>
        <fullName evidence="2">DUF2157 domain-containing protein</fullName>
    </recommendedName>
</protein>
<feature type="domain" description="DUF2157" evidence="2">
    <location>
        <begin position="20"/>
        <end position="160"/>
    </location>
</feature>
<dbReference type="EMBL" id="CADCVS010000250">
    <property type="protein sequence ID" value="CAA9500393.1"/>
    <property type="molecule type" value="Genomic_DNA"/>
</dbReference>
<dbReference type="InterPro" id="IPR018677">
    <property type="entry name" value="DUF2157"/>
</dbReference>